<feature type="domain" description="DUF4325" evidence="2">
    <location>
        <begin position="286"/>
        <end position="340"/>
    </location>
</feature>
<evidence type="ECO:0000259" key="2">
    <source>
        <dbReference type="Pfam" id="PF14213"/>
    </source>
</evidence>
<evidence type="ECO:0000313" key="4">
    <source>
        <dbReference type="Proteomes" id="UP000230052"/>
    </source>
</evidence>
<keyword evidence="3" id="KW-0418">Kinase</keyword>
<dbReference type="InterPro" id="IPR036390">
    <property type="entry name" value="WH_DNA-bd_sf"/>
</dbReference>
<comment type="caution">
    <text evidence="3">The sequence shown here is derived from an EMBL/GenBank/DDBJ whole genome shotgun (WGS) entry which is preliminary data.</text>
</comment>
<evidence type="ECO:0000313" key="3">
    <source>
        <dbReference type="EMBL" id="PIU41929.1"/>
    </source>
</evidence>
<dbReference type="Gene3D" id="3.30.565.10">
    <property type="entry name" value="Histidine kinase-like ATPase, C-terminal domain"/>
    <property type="match status" value="1"/>
</dbReference>
<dbReference type="SUPFAM" id="SSF55874">
    <property type="entry name" value="ATPase domain of HSP90 chaperone/DNA topoisomerase II/histidine kinase"/>
    <property type="match status" value="1"/>
</dbReference>
<evidence type="ECO:0000259" key="1">
    <source>
        <dbReference type="Pfam" id="PF13581"/>
    </source>
</evidence>
<dbReference type="InterPro" id="IPR036388">
    <property type="entry name" value="WH-like_DNA-bd_sf"/>
</dbReference>
<proteinExistence type="predicted"/>
<dbReference type="InterPro" id="IPR025474">
    <property type="entry name" value="DUF4325"/>
</dbReference>
<dbReference type="Proteomes" id="UP000230052">
    <property type="component" value="Unassembled WGS sequence"/>
</dbReference>
<dbReference type="AlphaFoldDB" id="A0A2J0KVU4"/>
<dbReference type="GO" id="GO:0016301">
    <property type="term" value="F:kinase activity"/>
    <property type="evidence" value="ECO:0007669"/>
    <property type="project" value="UniProtKB-KW"/>
</dbReference>
<organism evidence="3 4">
    <name type="scientific">Candidatus Aquitaenariimonas noxiae</name>
    <dbReference type="NCBI Taxonomy" id="1974741"/>
    <lineage>
        <taxon>Bacteria</taxon>
        <taxon>Pseudomonadati</taxon>
        <taxon>Candidatus Omnitrophota</taxon>
        <taxon>Candidatus Aquitaenariimonas</taxon>
    </lineage>
</organism>
<dbReference type="InterPro" id="IPR003594">
    <property type="entry name" value="HATPase_dom"/>
</dbReference>
<gene>
    <name evidence="3" type="ORF">COS99_02835</name>
</gene>
<feature type="domain" description="Histidine kinase/HSP90-like ATPase" evidence="1">
    <location>
        <begin position="109"/>
        <end position="214"/>
    </location>
</feature>
<dbReference type="SUPFAM" id="SSF46785">
    <property type="entry name" value="Winged helix' DNA-binding domain"/>
    <property type="match status" value="1"/>
</dbReference>
<dbReference type="Pfam" id="PF13581">
    <property type="entry name" value="HATPase_c_2"/>
    <property type="match status" value="1"/>
</dbReference>
<keyword evidence="3" id="KW-0808">Transferase</keyword>
<dbReference type="Pfam" id="PF14213">
    <property type="entry name" value="DUF4325"/>
    <property type="match status" value="1"/>
</dbReference>
<reference evidence="3 4" key="1">
    <citation type="submission" date="2017-09" db="EMBL/GenBank/DDBJ databases">
        <title>Depth-based differentiation of microbial function through sediment-hosted aquifers and enrichment of novel symbionts in the deep terrestrial subsurface.</title>
        <authorList>
            <person name="Probst A.J."/>
            <person name="Ladd B."/>
            <person name="Jarett J.K."/>
            <person name="Geller-Mcgrath D.E."/>
            <person name="Sieber C.M."/>
            <person name="Emerson J.B."/>
            <person name="Anantharaman K."/>
            <person name="Thomas B.C."/>
            <person name="Malmstrom R."/>
            <person name="Stieglmeier M."/>
            <person name="Klingl A."/>
            <person name="Woyke T."/>
            <person name="Ryan C.M."/>
            <person name="Banfield J.F."/>
        </authorList>
    </citation>
    <scope>NUCLEOTIDE SEQUENCE [LARGE SCALE GENOMIC DNA]</scope>
    <source>
        <strain evidence="3">CG07_land_8_20_14_0_80_42_15</strain>
    </source>
</reference>
<dbReference type="InterPro" id="IPR036890">
    <property type="entry name" value="HATPase_C_sf"/>
</dbReference>
<sequence>MRKKQRGCIDVAQLITNALKKKPQVKASDIVKATGFSRAYVNRFFQQLKQEGKIVLLGNANTARYILADQKIILRTKRGIMTFRRMLRNINLSEDIVLDEIVKNTGIFAGISENVSRILSYAFTEMLNNAIEHSGSRSIEVFMEKSGNAVCFKVFDKGVGIFHSIMQKMKFRDQMEAINELLKGKLSTMPASHSGEGIFFTSRLADTLVIQSAKKKLIFDNTIKDTFIRDGADVKGTKVVFSIGLDSGRNTEDVFRQYAGNSFKFDKTEVRVKLYHDGVQYLSRSQARRIVSGLEKFKTIQLDFDNVETIGQGFADEIFRVWKARFPHINVVAVNTNQNIQFMINRAVPTQ</sequence>
<protein>
    <submittedName>
        <fullName evidence="3">Histidine kinase</fullName>
    </submittedName>
</protein>
<dbReference type="EMBL" id="PEWV01000027">
    <property type="protein sequence ID" value="PIU41929.1"/>
    <property type="molecule type" value="Genomic_DNA"/>
</dbReference>
<accession>A0A2J0KVU4</accession>
<dbReference type="Gene3D" id="1.10.10.10">
    <property type="entry name" value="Winged helix-like DNA-binding domain superfamily/Winged helix DNA-binding domain"/>
    <property type="match status" value="1"/>
</dbReference>
<name>A0A2J0KVU4_9BACT</name>